<protein>
    <submittedName>
        <fullName evidence="3">Uncharacterized protein</fullName>
    </submittedName>
</protein>
<feature type="transmembrane region" description="Helical" evidence="2">
    <location>
        <begin position="146"/>
        <end position="164"/>
    </location>
</feature>
<dbReference type="RefSeq" id="XP_007396755.1">
    <property type="nucleotide sequence ID" value="XM_007396693.1"/>
</dbReference>
<gene>
    <name evidence="3" type="ORF">PHACADRAFT_209878</name>
</gene>
<feature type="transmembrane region" description="Helical" evidence="2">
    <location>
        <begin position="20"/>
        <end position="39"/>
    </location>
</feature>
<keyword evidence="2" id="KW-0472">Membrane</keyword>
<keyword evidence="2" id="KW-0812">Transmembrane</keyword>
<accession>K5WUC4</accession>
<keyword evidence="2" id="KW-1133">Transmembrane helix</keyword>
<dbReference type="AlphaFoldDB" id="K5WUC4"/>
<evidence type="ECO:0000256" key="1">
    <source>
        <dbReference type="SAM" id="MobiDB-lite"/>
    </source>
</evidence>
<dbReference type="EMBL" id="JH930473">
    <property type="protein sequence ID" value="EKM54052.1"/>
    <property type="molecule type" value="Genomic_DNA"/>
</dbReference>
<feature type="region of interest" description="Disordered" evidence="1">
    <location>
        <begin position="238"/>
        <end position="264"/>
    </location>
</feature>
<feature type="compositionally biased region" description="Acidic residues" evidence="1">
    <location>
        <begin position="240"/>
        <end position="253"/>
    </location>
</feature>
<name>K5WUC4_PHACS</name>
<feature type="compositionally biased region" description="Basic and acidic residues" evidence="1">
    <location>
        <begin position="254"/>
        <end position="264"/>
    </location>
</feature>
<dbReference type="InParanoid" id="K5WUC4"/>
<dbReference type="Proteomes" id="UP000008370">
    <property type="component" value="Unassembled WGS sequence"/>
</dbReference>
<dbReference type="KEGG" id="pco:PHACADRAFT_209878"/>
<dbReference type="HOGENOM" id="CLU_053360_2_0_1"/>
<sequence>MYNLQQYFLQVCPQSEILSWIFSLIGYLQIALFSALRVFAIWNRSYVWSLMVFTLSMVPFATNLYAAVEAEYTSIQVLDRLIGVTCIQEPLFSAQTHRIGTLRVTSTTRGLLVLADTIVLVLTWIKTFRHWKNARHLKMRSSVTTCLLRGGTLYFIALLAINIAQLLTYGSSGAPSFLNMFITTLPPVLIGRFMINLRTAGSETGPDYSVSEGQSALQFRKPTIQLGNIGETLQGAWSDESCDEENDLAEVDEGERRETTSAEV</sequence>
<evidence type="ECO:0000313" key="3">
    <source>
        <dbReference type="EMBL" id="EKM54052.1"/>
    </source>
</evidence>
<proteinExistence type="predicted"/>
<feature type="transmembrane region" description="Helical" evidence="2">
    <location>
        <begin position="46"/>
        <end position="68"/>
    </location>
</feature>
<reference evidence="3 4" key="1">
    <citation type="journal article" date="2012" name="BMC Genomics">
        <title>Comparative genomics of the white-rot fungi, Phanerochaete carnosa and P. chrysosporium, to elucidate the genetic basis of the distinct wood types they colonize.</title>
        <authorList>
            <person name="Suzuki H."/>
            <person name="MacDonald J."/>
            <person name="Syed K."/>
            <person name="Salamov A."/>
            <person name="Hori C."/>
            <person name="Aerts A."/>
            <person name="Henrissat B."/>
            <person name="Wiebenga A."/>
            <person name="vanKuyk P.A."/>
            <person name="Barry K."/>
            <person name="Lindquist E."/>
            <person name="LaButti K."/>
            <person name="Lapidus A."/>
            <person name="Lucas S."/>
            <person name="Coutinho P."/>
            <person name="Gong Y."/>
            <person name="Samejima M."/>
            <person name="Mahadevan R."/>
            <person name="Abou-Zaid M."/>
            <person name="de Vries R.P."/>
            <person name="Igarashi K."/>
            <person name="Yadav J.S."/>
            <person name="Grigoriev I.V."/>
            <person name="Master E.R."/>
        </authorList>
    </citation>
    <scope>NUCLEOTIDE SEQUENCE [LARGE SCALE GENOMIC DNA]</scope>
    <source>
        <strain evidence="3 4">HHB-10118-sp</strain>
    </source>
</reference>
<organism evidence="3 4">
    <name type="scientific">Phanerochaete carnosa (strain HHB-10118-sp)</name>
    <name type="common">White-rot fungus</name>
    <name type="synonym">Peniophora carnosa</name>
    <dbReference type="NCBI Taxonomy" id="650164"/>
    <lineage>
        <taxon>Eukaryota</taxon>
        <taxon>Fungi</taxon>
        <taxon>Dikarya</taxon>
        <taxon>Basidiomycota</taxon>
        <taxon>Agaricomycotina</taxon>
        <taxon>Agaricomycetes</taxon>
        <taxon>Polyporales</taxon>
        <taxon>Phanerochaetaceae</taxon>
        <taxon>Phanerochaete</taxon>
    </lineage>
</organism>
<dbReference type="GeneID" id="18912904"/>
<evidence type="ECO:0000256" key="2">
    <source>
        <dbReference type="SAM" id="Phobius"/>
    </source>
</evidence>
<feature type="transmembrane region" description="Helical" evidence="2">
    <location>
        <begin position="176"/>
        <end position="195"/>
    </location>
</feature>
<keyword evidence="4" id="KW-1185">Reference proteome</keyword>
<feature type="transmembrane region" description="Helical" evidence="2">
    <location>
        <begin position="107"/>
        <end position="125"/>
    </location>
</feature>
<evidence type="ECO:0000313" key="4">
    <source>
        <dbReference type="Proteomes" id="UP000008370"/>
    </source>
</evidence>